<keyword evidence="5" id="KW-0460">Magnesium</keyword>
<dbReference type="EMBL" id="BSKO01000001">
    <property type="protein sequence ID" value="GLO65864.1"/>
    <property type="molecule type" value="Genomic_DNA"/>
</dbReference>
<dbReference type="PANTHER" id="PTHR20854:SF4">
    <property type="entry name" value="INOSITOL-1-MONOPHOSPHATASE-RELATED"/>
    <property type="match status" value="1"/>
</dbReference>
<evidence type="ECO:0000256" key="2">
    <source>
        <dbReference type="ARBA" id="ARBA00013106"/>
    </source>
</evidence>
<dbReference type="InterPro" id="IPR020583">
    <property type="entry name" value="Inositol_monoP_metal-BS"/>
</dbReference>
<dbReference type="Gene3D" id="3.30.540.10">
    <property type="entry name" value="Fructose-1,6-Bisphosphatase, subunit A, domain 1"/>
    <property type="match status" value="1"/>
</dbReference>
<keyword evidence="4" id="KW-0378">Hydrolase</keyword>
<comment type="caution">
    <text evidence="6">The sequence shown here is derived from an EMBL/GenBank/DDBJ whole genome shotgun (WGS) entry which is preliminary data.</text>
</comment>
<gene>
    <name evidence="6" type="primary">suhB</name>
    <name evidence="6" type="ORF">MACH08_16480</name>
</gene>
<dbReference type="PROSITE" id="PS00630">
    <property type="entry name" value="IMP_2"/>
    <property type="match status" value="1"/>
</dbReference>
<dbReference type="SUPFAM" id="SSF56655">
    <property type="entry name" value="Carbohydrate phosphatase"/>
    <property type="match status" value="1"/>
</dbReference>
<keyword evidence="3" id="KW-0479">Metal-binding</keyword>
<protein>
    <recommendedName>
        <fullName evidence="2">inositol-phosphate phosphatase</fullName>
        <ecNumber evidence="2">3.1.3.25</ecNumber>
    </recommendedName>
</protein>
<dbReference type="CDD" id="cd01637">
    <property type="entry name" value="IMPase_like"/>
    <property type="match status" value="1"/>
</dbReference>
<dbReference type="InterPro" id="IPR020550">
    <property type="entry name" value="Inositol_monophosphatase_CS"/>
</dbReference>
<comment type="catalytic activity">
    <reaction evidence="1">
        <text>a myo-inositol phosphate + H2O = myo-inositol + phosphate</text>
        <dbReference type="Rhea" id="RHEA:24056"/>
        <dbReference type="ChEBI" id="CHEBI:15377"/>
        <dbReference type="ChEBI" id="CHEBI:17268"/>
        <dbReference type="ChEBI" id="CHEBI:43474"/>
        <dbReference type="ChEBI" id="CHEBI:84139"/>
        <dbReference type="EC" id="3.1.3.25"/>
    </reaction>
</comment>
<dbReference type="PROSITE" id="PS00629">
    <property type="entry name" value="IMP_1"/>
    <property type="match status" value="1"/>
</dbReference>
<evidence type="ECO:0000256" key="3">
    <source>
        <dbReference type="ARBA" id="ARBA00022723"/>
    </source>
</evidence>
<proteinExistence type="predicted"/>
<organism evidence="6 7">
    <name type="scientific">Oceanobacillus kimchii</name>
    <dbReference type="NCBI Taxonomy" id="746691"/>
    <lineage>
        <taxon>Bacteria</taxon>
        <taxon>Bacillati</taxon>
        <taxon>Bacillota</taxon>
        <taxon>Bacilli</taxon>
        <taxon>Bacillales</taxon>
        <taxon>Bacillaceae</taxon>
        <taxon>Oceanobacillus</taxon>
    </lineage>
</organism>
<sequence>MDLRHRDTIYQNAKAWVYEAGKIIKEQMNNPLNIETKSDANDLVTILDKQTEKYFVEKIKDKYPDHQIIGEEGYGDQPKELDGTIWVIDPIDGTMNFVHQKKFFAISVGILHNGVGEIGLIYDVMNDTLYHVKRGEGAFRDNQQLANLSKDKQLSESIIGMNYFWLCENRLVDYRVMQDFIRTIRGARTYGSAALELAFIAEGTLDGYLSMRLSPWDVAAGIILLQEVGGVVSDVDGNKWDPLNKSSIVASNAALHKTILEIIKKGRK</sequence>
<dbReference type="RefSeq" id="WP_017796545.1">
    <property type="nucleotide sequence ID" value="NZ_BSKO01000001.1"/>
</dbReference>
<dbReference type="Proteomes" id="UP001275436">
    <property type="component" value="Unassembled WGS sequence"/>
</dbReference>
<evidence type="ECO:0000256" key="5">
    <source>
        <dbReference type="ARBA" id="ARBA00022842"/>
    </source>
</evidence>
<evidence type="ECO:0000313" key="6">
    <source>
        <dbReference type="EMBL" id="GLO65864.1"/>
    </source>
</evidence>
<reference evidence="6 7" key="1">
    <citation type="submission" date="2023-02" db="EMBL/GenBank/DDBJ databases">
        <title>Oceanobacillus kimchii IFOP_LL358 isolated form Alexandrium catenella lab strain.</title>
        <authorList>
            <person name="Gajardo G."/>
            <person name="Ueki S."/>
            <person name="Maruyama F."/>
        </authorList>
    </citation>
    <scope>NUCLEOTIDE SEQUENCE [LARGE SCALE GENOMIC DNA]</scope>
    <source>
        <strain evidence="6 7">IFOP_LL358</strain>
    </source>
</reference>
<name>A0ABQ5TJI7_9BACI</name>
<evidence type="ECO:0000256" key="4">
    <source>
        <dbReference type="ARBA" id="ARBA00022801"/>
    </source>
</evidence>
<dbReference type="PRINTS" id="PR00377">
    <property type="entry name" value="IMPHPHTASES"/>
</dbReference>
<dbReference type="PANTHER" id="PTHR20854">
    <property type="entry name" value="INOSITOL MONOPHOSPHATASE"/>
    <property type="match status" value="1"/>
</dbReference>
<accession>A0ABQ5TJI7</accession>
<dbReference type="Gene3D" id="3.40.190.80">
    <property type="match status" value="1"/>
</dbReference>
<keyword evidence="7" id="KW-1185">Reference proteome</keyword>
<dbReference type="Pfam" id="PF00459">
    <property type="entry name" value="Inositol_P"/>
    <property type="match status" value="1"/>
</dbReference>
<evidence type="ECO:0000313" key="7">
    <source>
        <dbReference type="Proteomes" id="UP001275436"/>
    </source>
</evidence>
<dbReference type="InterPro" id="IPR000760">
    <property type="entry name" value="Inositol_monophosphatase-like"/>
</dbReference>
<evidence type="ECO:0000256" key="1">
    <source>
        <dbReference type="ARBA" id="ARBA00001033"/>
    </source>
</evidence>
<dbReference type="EC" id="3.1.3.25" evidence="2"/>